<feature type="transmembrane region" description="Helical" evidence="1">
    <location>
        <begin position="15"/>
        <end position="33"/>
    </location>
</feature>
<feature type="transmembrane region" description="Helical" evidence="1">
    <location>
        <begin position="77"/>
        <end position="100"/>
    </location>
</feature>
<feature type="transmembrane region" description="Helical" evidence="1">
    <location>
        <begin position="45"/>
        <end position="65"/>
    </location>
</feature>
<keyword evidence="3" id="KW-1185">Reference proteome</keyword>
<name>A0ABW1INI4_9BACL</name>
<dbReference type="RefSeq" id="WP_379893961.1">
    <property type="nucleotide sequence ID" value="NZ_CBCSCT010000085.1"/>
</dbReference>
<sequence length="220" mass="25326">MTPLTIGPFVLEREMFFLLLSVLAGYAVLKFRINKTDSSSFEMDSMFTNSILLSFLVWKFSLILFDPLGVIRQPAMILYFDGGITGIWLAVGAVLIYLFLKKRKNGIPWSILLDGAAVSWFGMYGTYHLLLFTTNHFTWMFHLLAMIWSHVILGVWIRREEVSLPRFIQYVLWYLIGHAFIQFFSHAPDVFWGLNGEQSLYLVLAAITVVVSLGIERGRR</sequence>
<feature type="transmembrane region" description="Helical" evidence="1">
    <location>
        <begin position="199"/>
        <end position="215"/>
    </location>
</feature>
<reference evidence="3" key="1">
    <citation type="journal article" date="2019" name="Int. J. Syst. Evol. Microbiol.">
        <title>The Global Catalogue of Microorganisms (GCM) 10K type strain sequencing project: providing services to taxonomists for standard genome sequencing and annotation.</title>
        <authorList>
            <consortium name="The Broad Institute Genomics Platform"/>
            <consortium name="The Broad Institute Genome Sequencing Center for Infectious Disease"/>
            <person name="Wu L."/>
            <person name="Ma J."/>
        </authorList>
    </citation>
    <scope>NUCLEOTIDE SEQUENCE [LARGE SCALE GENOMIC DNA]</scope>
    <source>
        <strain evidence="3">CCM 8749</strain>
    </source>
</reference>
<proteinExistence type="predicted"/>
<keyword evidence="1" id="KW-0812">Transmembrane</keyword>
<dbReference type="Proteomes" id="UP001596250">
    <property type="component" value="Unassembled WGS sequence"/>
</dbReference>
<dbReference type="EMBL" id="JBHSQV010000124">
    <property type="protein sequence ID" value="MFC5986645.1"/>
    <property type="molecule type" value="Genomic_DNA"/>
</dbReference>
<evidence type="ECO:0000313" key="2">
    <source>
        <dbReference type="EMBL" id="MFC5986645.1"/>
    </source>
</evidence>
<organism evidence="2 3">
    <name type="scientific">Marinicrinis lubricantis</name>
    <dbReference type="NCBI Taxonomy" id="2086470"/>
    <lineage>
        <taxon>Bacteria</taxon>
        <taxon>Bacillati</taxon>
        <taxon>Bacillota</taxon>
        <taxon>Bacilli</taxon>
        <taxon>Bacillales</taxon>
        <taxon>Paenibacillaceae</taxon>
    </lineage>
</organism>
<keyword evidence="1" id="KW-1133">Transmembrane helix</keyword>
<accession>A0ABW1INI4</accession>
<comment type="caution">
    <text evidence="2">The sequence shown here is derived from an EMBL/GenBank/DDBJ whole genome shotgun (WGS) entry which is preliminary data.</text>
</comment>
<evidence type="ECO:0000256" key="1">
    <source>
        <dbReference type="SAM" id="Phobius"/>
    </source>
</evidence>
<gene>
    <name evidence="2" type="ORF">ACFPXP_09470</name>
</gene>
<protein>
    <submittedName>
        <fullName evidence="2">Uncharacterized protein</fullName>
    </submittedName>
</protein>
<feature type="transmembrane region" description="Helical" evidence="1">
    <location>
        <begin position="107"/>
        <end position="127"/>
    </location>
</feature>
<feature type="transmembrane region" description="Helical" evidence="1">
    <location>
        <begin position="170"/>
        <end position="187"/>
    </location>
</feature>
<feature type="transmembrane region" description="Helical" evidence="1">
    <location>
        <begin position="139"/>
        <end position="158"/>
    </location>
</feature>
<keyword evidence="1" id="KW-0472">Membrane</keyword>
<evidence type="ECO:0000313" key="3">
    <source>
        <dbReference type="Proteomes" id="UP001596250"/>
    </source>
</evidence>